<dbReference type="GO" id="GO:0006406">
    <property type="term" value="P:mRNA export from nucleus"/>
    <property type="evidence" value="ECO:0007669"/>
    <property type="project" value="InterPro"/>
</dbReference>
<dbReference type="InterPro" id="IPR015943">
    <property type="entry name" value="WD40/YVTN_repeat-like_dom_sf"/>
</dbReference>
<dbReference type="PANTHER" id="PTHR22839:SF0">
    <property type="entry name" value="THO COMPLEX SUBUNIT 3"/>
    <property type="match status" value="1"/>
</dbReference>
<feature type="compositionally biased region" description="Low complexity" evidence="3">
    <location>
        <begin position="293"/>
        <end position="321"/>
    </location>
</feature>
<keyword evidence="5" id="KW-1185">Reference proteome</keyword>
<sequence length="563" mass="57739">MAHDCARPLELHRQPFYPALSPLQLRKRALFSRHFAASSALLKQAKPPRDAPAAALPSSFASALAAFSFEEGASAPTQPPAAAAAAAASLQQPLRVFHPLRDAAKLRGRVRPNGVQFNSSGSRLLVASRDSVLLLHAYNVASENQVNSPGVALVLSHGSHPDVLAIAGQEAPKQPPYLRVFDVRVPFSGKSASGSPARDVPVLEFWGPHEETWWTGCWRRQNDQIVCIDRKDVLHVFDLPAAVRTPHRTAISIPTAQQVVGVPPRPAAAAATASSGAAPGPTAPRKAVPPPASVVGAGCSGAATTQSSPPAAAGGRASSPASASSACSASSRISTRTLAGVTNAATFSAAGDLLLLAQDDGALRVFPSDPLLPLAEEPFTLSALHPGGVTCLAADPTHAFVAAGGNEQLVSLLDAQSLAVIGALGRTEGPVQALGFSCDGRLLGWGCREQGAGLQAGLSGRDAANAEAAASPSPDGQRAETFLTIAGTDPCEIYFQYPTSAPVASLAFHPSRYICAFATDADPVASQSAPQGSPRGTGATYWSKTSGAAGGVSPHPLGILTFE</sequence>
<evidence type="ECO:0000313" key="5">
    <source>
        <dbReference type="Proteomes" id="UP000224006"/>
    </source>
</evidence>
<dbReference type="EMBL" id="NWUJ01000010">
    <property type="protein sequence ID" value="PFH32629.1"/>
    <property type="molecule type" value="Genomic_DNA"/>
</dbReference>
<dbReference type="GeneID" id="40306303"/>
<dbReference type="KEGG" id="bbes:BESB_012410"/>
<evidence type="ECO:0000256" key="3">
    <source>
        <dbReference type="SAM" id="MobiDB-lite"/>
    </source>
</evidence>
<feature type="region of interest" description="Disordered" evidence="3">
    <location>
        <begin position="264"/>
        <end position="321"/>
    </location>
</feature>
<dbReference type="InterPro" id="IPR040132">
    <property type="entry name" value="Tex1/THOC3"/>
</dbReference>
<dbReference type="OrthoDB" id="332074at2759"/>
<evidence type="ECO:0000256" key="1">
    <source>
        <dbReference type="ARBA" id="ARBA00022574"/>
    </source>
</evidence>
<evidence type="ECO:0008006" key="6">
    <source>
        <dbReference type="Google" id="ProtNLM"/>
    </source>
</evidence>
<feature type="compositionally biased region" description="Low complexity" evidence="3">
    <location>
        <begin position="267"/>
        <end position="285"/>
    </location>
</feature>
<keyword evidence="2" id="KW-0677">Repeat</keyword>
<comment type="caution">
    <text evidence="4">The sequence shown here is derived from an EMBL/GenBank/DDBJ whole genome shotgun (WGS) entry which is preliminary data.</text>
</comment>
<evidence type="ECO:0000256" key="2">
    <source>
        <dbReference type="ARBA" id="ARBA00022737"/>
    </source>
</evidence>
<name>A0A2A9M3V9_BESBE</name>
<dbReference type="VEuPathDB" id="ToxoDB:BESB_012410"/>
<dbReference type="Proteomes" id="UP000224006">
    <property type="component" value="Chromosome IX"/>
</dbReference>
<proteinExistence type="predicted"/>
<evidence type="ECO:0000313" key="4">
    <source>
        <dbReference type="EMBL" id="PFH32629.1"/>
    </source>
</evidence>
<protein>
    <recommendedName>
        <fullName evidence="6">WD domain, G-beta repeat-containing protein</fullName>
    </recommendedName>
</protein>
<dbReference type="AlphaFoldDB" id="A0A2A9M3V9"/>
<organism evidence="4 5">
    <name type="scientific">Besnoitia besnoiti</name>
    <name type="common">Apicomplexan protozoan</name>
    <dbReference type="NCBI Taxonomy" id="94643"/>
    <lineage>
        <taxon>Eukaryota</taxon>
        <taxon>Sar</taxon>
        <taxon>Alveolata</taxon>
        <taxon>Apicomplexa</taxon>
        <taxon>Conoidasida</taxon>
        <taxon>Coccidia</taxon>
        <taxon>Eucoccidiorida</taxon>
        <taxon>Eimeriorina</taxon>
        <taxon>Sarcocystidae</taxon>
        <taxon>Besnoitia</taxon>
    </lineage>
</organism>
<dbReference type="RefSeq" id="XP_029216638.1">
    <property type="nucleotide sequence ID" value="XM_029359971.1"/>
</dbReference>
<dbReference type="SUPFAM" id="SSF101908">
    <property type="entry name" value="Putative isomerase YbhE"/>
    <property type="match status" value="1"/>
</dbReference>
<gene>
    <name evidence="4" type="ORF">BESB_012410</name>
</gene>
<keyword evidence="1" id="KW-0853">WD repeat</keyword>
<dbReference type="Gene3D" id="2.130.10.10">
    <property type="entry name" value="YVTN repeat-like/Quinoprotein amine dehydrogenase"/>
    <property type="match status" value="1"/>
</dbReference>
<dbReference type="STRING" id="94643.A0A2A9M3V9"/>
<accession>A0A2A9M3V9</accession>
<dbReference type="PANTHER" id="PTHR22839">
    <property type="entry name" value="THO COMPLEX SUBUNIT 3 THO3"/>
    <property type="match status" value="1"/>
</dbReference>
<reference evidence="4 5" key="1">
    <citation type="submission" date="2017-09" db="EMBL/GenBank/DDBJ databases">
        <title>Genome sequencing of Besnoitia besnoiti strain Bb-Ger1.</title>
        <authorList>
            <person name="Schares G."/>
            <person name="Venepally P."/>
            <person name="Lorenzi H.A."/>
        </authorList>
    </citation>
    <scope>NUCLEOTIDE SEQUENCE [LARGE SCALE GENOMIC DNA]</scope>
    <source>
        <strain evidence="4 5">Bb-Ger1</strain>
    </source>
</reference>
<dbReference type="GO" id="GO:0000445">
    <property type="term" value="C:THO complex part of transcription export complex"/>
    <property type="evidence" value="ECO:0007669"/>
    <property type="project" value="TreeGrafter"/>
</dbReference>